<dbReference type="Proteomes" id="UP000632659">
    <property type="component" value="Unassembled WGS sequence"/>
</dbReference>
<dbReference type="GO" id="GO:0000731">
    <property type="term" value="P:DNA synthesis involved in DNA repair"/>
    <property type="evidence" value="ECO:0007669"/>
    <property type="project" value="TreeGrafter"/>
</dbReference>
<keyword evidence="16" id="KW-1185">Reference proteome</keyword>
<comment type="subcellular location">
    <subcellularLocation>
        <location evidence="1 12 13">Cytoplasm</location>
    </subcellularLocation>
</comment>
<dbReference type="OrthoDB" id="9803889at2"/>
<feature type="domain" description="RecF/RecN/SMC N-terminal" evidence="14">
    <location>
        <begin position="3"/>
        <end position="346"/>
    </location>
</feature>
<dbReference type="AlphaFoldDB" id="A0A8J6PFN0"/>
<evidence type="ECO:0000259" key="14">
    <source>
        <dbReference type="Pfam" id="PF02463"/>
    </source>
</evidence>
<protein>
    <recommendedName>
        <fullName evidence="3 12">DNA replication and repair protein RecF</fullName>
    </recommendedName>
</protein>
<dbReference type="PANTHER" id="PTHR32182">
    <property type="entry name" value="DNA REPLICATION AND REPAIR PROTEIN RECF"/>
    <property type="match status" value="1"/>
</dbReference>
<name>A0A8J6PFN0_9FIRM</name>
<evidence type="ECO:0000313" key="15">
    <source>
        <dbReference type="EMBL" id="MBC8610892.1"/>
    </source>
</evidence>
<dbReference type="Gene3D" id="3.40.50.300">
    <property type="entry name" value="P-loop containing nucleotide triphosphate hydrolases"/>
    <property type="match status" value="1"/>
</dbReference>
<dbReference type="PANTHER" id="PTHR32182:SF0">
    <property type="entry name" value="DNA REPLICATION AND REPAIR PROTEIN RECF"/>
    <property type="match status" value="1"/>
</dbReference>
<dbReference type="InterPro" id="IPR042174">
    <property type="entry name" value="RecF_2"/>
</dbReference>
<evidence type="ECO:0000256" key="9">
    <source>
        <dbReference type="ARBA" id="ARBA00023125"/>
    </source>
</evidence>
<dbReference type="GO" id="GO:0006302">
    <property type="term" value="P:double-strand break repair"/>
    <property type="evidence" value="ECO:0007669"/>
    <property type="project" value="TreeGrafter"/>
</dbReference>
<evidence type="ECO:0000256" key="4">
    <source>
        <dbReference type="ARBA" id="ARBA00022490"/>
    </source>
</evidence>
<evidence type="ECO:0000256" key="3">
    <source>
        <dbReference type="ARBA" id="ARBA00020170"/>
    </source>
</evidence>
<dbReference type="RefSeq" id="WP_158662642.1">
    <property type="nucleotide sequence ID" value="NZ_FYDD01000004.1"/>
</dbReference>
<organism evidence="15 16">
    <name type="scientific">Massiliimalia timonensis</name>
    <dbReference type="NCBI Taxonomy" id="1987501"/>
    <lineage>
        <taxon>Bacteria</taxon>
        <taxon>Bacillati</taxon>
        <taxon>Bacillota</taxon>
        <taxon>Clostridia</taxon>
        <taxon>Eubacteriales</taxon>
        <taxon>Oscillospiraceae</taxon>
        <taxon>Massiliimalia</taxon>
    </lineage>
</organism>
<dbReference type="NCBIfam" id="TIGR00611">
    <property type="entry name" value="recf"/>
    <property type="match status" value="1"/>
</dbReference>
<dbReference type="GO" id="GO:0006260">
    <property type="term" value="P:DNA replication"/>
    <property type="evidence" value="ECO:0007669"/>
    <property type="project" value="UniProtKB-UniRule"/>
</dbReference>
<evidence type="ECO:0000256" key="5">
    <source>
        <dbReference type="ARBA" id="ARBA00022705"/>
    </source>
</evidence>
<evidence type="ECO:0000256" key="11">
    <source>
        <dbReference type="ARBA" id="ARBA00023236"/>
    </source>
</evidence>
<evidence type="ECO:0000256" key="2">
    <source>
        <dbReference type="ARBA" id="ARBA00008016"/>
    </source>
</evidence>
<sequence>MVLKKLTLKNYRNLLSAQIEPCGNVNIIYGDNAQGKTNLIEAIWLFTGNNSFRAGKTSELIHFEQQAAELSILFEDSEREQQAKIKLGTKKEYFLNQVPLKKASEMTGNFYAVIFSPVDLSLADGSPKNRRKFLDAAISQLTPQYSGYLEQYERVLEQRNALLKDLYRFPALRDTIDIWDLQLAKLGTILSIYRNDYVKKLSKLSEKIYFGLSSESEKFSMCYRSSVFDQIETVDHYEDCHIQAYFELLQKNLEQDTKYGFTSVGIHRDDLELMIDHLPVRSYGSRGQIRSSVLALKLGEAELLKRVTGENPIMLLDDVMSELDNKRQDYILNHVKDKQVFITCCDMFNTISLQEGKVFHVENGSILSERSHGLAEEDRNVSAFRQ</sequence>
<evidence type="ECO:0000256" key="12">
    <source>
        <dbReference type="HAMAP-Rule" id="MF_00365"/>
    </source>
</evidence>
<evidence type="ECO:0000256" key="1">
    <source>
        <dbReference type="ARBA" id="ARBA00004496"/>
    </source>
</evidence>
<keyword evidence="9 12" id="KW-0238">DNA-binding</keyword>
<dbReference type="EMBL" id="JACRTL010000003">
    <property type="protein sequence ID" value="MBC8610892.1"/>
    <property type="molecule type" value="Genomic_DNA"/>
</dbReference>
<keyword evidence="11 12" id="KW-0742">SOS response</keyword>
<evidence type="ECO:0000256" key="13">
    <source>
        <dbReference type="RuleBase" id="RU000578"/>
    </source>
</evidence>
<dbReference type="InterPro" id="IPR003395">
    <property type="entry name" value="RecF/RecN/SMC_N"/>
</dbReference>
<evidence type="ECO:0000256" key="6">
    <source>
        <dbReference type="ARBA" id="ARBA00022741"/>
    </source>
</evidence>
<keyword evidence="10 12" id="KW-0234">DNA repair</keyword>
<dbReference type="InterPro" id="IPR001238">
    <property type="entry name" value="DNA-binding_RecF"/>
</dbReference>
<evidence type="ECO:0000256" key="8">
    <source>
        <dbReference type="ARBA" id="ARBA00022840"/>
    </source>
</evidence>
<dbReference type="Pfam" id="PF02463">
    <property type="entry name" value="SMC_N"/>
    <property type="match status" value="1"/>
</dbReference>
<accession>A0A8J6PFN0</accession>
<comment type="function">
    <text evidence="12 13">The RecF protein is involved in DNA metabolism; it is required for DNA replication and normal SOS inducibility. RecF binds preferentially to single-stranded, linear DNA. It also seems to bind ATP.</text>
</comment>
<keyword evidence="4 12" id="KW-0963">Cytoplasm</keyword>
<keyword evidence="7 12" id="KW-0227">DNA damage</keyword>
<dbReference type="GO" id="GO:0003697">
    <property type="term" value="F:single-stranded DNA binding"/>
    <property type="evidence" value="ECO:0007669"/>
    <property type="project" value="UniProtKB-UniRule"/>
</dbReference>
<feature type="binding site" evidence="12">
    <location>
        <begin position="30"/>
        <end position="37"/>
    </location>
    <ligand>
        <name>ATP</name>
        <dbReference type="ChEBI" id="CHEBI:30616"/>
    </ligand>
</feature>
<gene>
    <name evidence="12 15" type="primary">recF</name>
    <name evidence="15" type="ORF">H8702_07120</name>
</gene>
<dbReference type="GO" id="GO:0009432">
    <property type="term" value="P:SOS response"/>
    <property type="evidence" value="ECO:0007669"/>
    <property type="project" value="UniProtKB-UniRule"/>
</dbReference>
<evidence type="ECO:0000256" key="10">
    <source>
        <dbReference type="ARBA" id="ARBA00023204"/>
    </source>
</evidence>
<dbReference type="PROSITE" id="PS00618">
    <property type="entry name" value="RECF_2"/>
    <property type="match status" value="1"/>
</dbReference>
<keyword evidence="8 12" id="KW-0067">ATP-binding</keyword>
<dbReference type="Gene3D" id="1.20.1050.90">
    <property type="entry name" value="RecF/RecN/SMC, N-terminal domain"/>
    <property type="match status" value="1"/>
</dbReference>
<comment type="similarity">
    <text evidence="2 12 13">Belongs to the RecF family.</text>
</comment>
<dbReference type="GO" id="GO:0005524">
    <property type="term" value="F:ATP binding"/>
    <property type="evidence" value="ECO:0007669"/>
    <property type="project" value="UniProtKB-UniRule"/>
</dbReference>
<dbReference type="GO" id="GO:0005737">
    <property type="term" value="C:cytoplasm"/>
    <property type="evidence" value="ECO:0007669"/>
    <property type="project" value="UniProtKB-SubCell"/>
</dbReference>
<proteinExistence type="inferred from homology"/>
<keyword evidence="5 12" id="KW-0235">DNA replication</keyword>
<keyword evidence="6 12" id="KW-0547">Nucleotide-binding</keyword>
<dbReference type="HAMAP" id="MF_00365">
    <property type="entry name" value="RecF"/>
    <property type="match status" value="1"/>
</dbReference>
<dbReference type="SUPFAM" id="SSF52540">
    <property type="entry name" value="P-loop containing nucleoside triphosphate hydrolases"/>
    <property type="match status" value="1"/>
</dbReference>
<dbReference type="InterPro" id="IPR027417">
    <property type="entry name" value="P-loop_NTPase"/>
</dbReference>
<evidence type="ECO:0000256" key="7">
    <source>
        <dbReference type="ARBA" id="ARBA00022763"/>
    </source>
</evidence>
<reference evidence="15" key="1">
    <citation type="submission" date="2020-08" db="EMBL/GenBank/DDBJ databases">
        <title>Genome public.</title>
        <authorList>
            <person name="Liu C."/>
            <person name="Sun Q."/>
        </authorList>
    </citation>
    <scope>NUCLEOTIDE SEQUENCE</scope>
    <source>
        <strain evidence="15">NSJ-15</strain>
    </source>
</reference>
<comment type="caution">
    <text evidence="15">The sequence shown here is derived from an EMBL/GenBank/DDBJ whole genome shotgun (WGS) entry which is preliminary data.</text>
</comment>
<dbReference type="InterPro" id="IPR018078">
    <property type="entry name" value="DNA-binding_RecF_CS"/>
</dbReference>
<evidence type="ECO:0000313" key="16">
    <source>
        <dbReference type="Proteomes" id="UP000632659"/>
    </source>
</evidence>